<dbReference type="SUPFAM" id="SSF47954">
    <property type="entry name" value="Cyclin-like"/>
    <property type="match status" value="1"/>
</dbReference>
<dbReference type="AlphaFoldDB" id="A0A8J2YFW9"/>
<dbReference type="Pfam" id="PF02810">
    <property type="entry name" value="SEC-C"/>
    <property type="match status" value="1"/>
</dbReference>
<dbReference type="Gene3D" id="1.10.472.10">
    <property type="entry name" value="Cyclin-like"/>
    <property type="match status" value="1"/>
</dbReference>
<evidence type="ECO:0000313" key="2">
    <source>
        <dbReference type="Proteomes" id="UP000628775"/>
    </source>
</evidence>
<dbReference type="Gene3D" id="3.10.450.50">
    <property type="match status" value="1"/>
</dbReference>
<accession>A0A8J2YFW9</accession>
<keyword evidence="2" id="KW-1185">Reference proteome</keyword>
<comment type="caution">
    <text evidence="1">The sequence shown here is derived from an EMBL/GenBank/DDBJ whole genome shotgun (WGS) entry which is preliminary data.</text>
</comment>
<evidence type="ECO:0008006" key="3">
    <source>
        <dbReference type="Google" id="ProtNLM"/>
    </source>
</evidence>
<dbReference type="SUPFAM" id="SSF103642">
    <property type="entry name" value="Sec-C motif"/>
    <property type="match status" value="1"/>
</dbReference>
<dbReference type="RefSeq" id="WP_188689591.1">
    <property type="nucleotide sequence ID" value="NZ_BMIR01000002.1"/>
</dbReference>
<sequence>MKKIGRNDPCPCGSGKKYKKCCMNKLESVEKEQEKILFQEYERVLVDIFNYAQTKYEDELSQPLNDFFQTINVDDKFVEDQTIFLIIWQLFNQPVGPKQQPVFSYYLDKYKSTQTRPSAIQMVESWKHTTHSVYRVKDIHTDQHYAVLEDVWTKQTFKTLTQEKQFNPAYLIIGQLIDIGPIKELFGGYYELEEYTDSDLTNIQSQYFPSGKPEDVQKAFREQFPQILHTLVTKDAQEDSPESFYKAFVESGVGAIFIEKCGALIEEKVKETVLNIWQAFNEKEVHIVRRPNLYAAALEYLAANLSEQYAITQAELSRKYDVSASSISQKYRDIKAFSETMIMA</sequence>
<protein>
    <recommendedName>
        <fullName evidence="3">HTH psq-type domain-containing protein</fullName>
    </recommendedName>
</protein>
<dbReference type="InterPro" id="IPR004027">
    <property type="entry name" value="SEC_C_motif"/>
</dbReference>
<gene>
    <name evidence="1" type="primary">yccF</name>
    <name evidence="1" type="ORF">GCM10011391_08480</name>
</gene>
<name>A0A8J2YFW9_9BACL</name>
<dbReference type="Proteomes" id="UP000628775">
    <property type="component" value="Unassembled WGS sequence"/>
</dbReference>
<proteinExistence type="predicted"/>
<reference evidence="1" key="2">
    <citation type="submission" date="2020-09" db="EMBL/GenBank/DDBJ databases">
        <authorList>
            <person name="Sun Q."/>
            <person name="Zhou Y."/>
        </authorList>
    </citation>
    <scope>NUCLEOTIDE SEQUENCE</scope>
    <source>
        <strain evidence="1">CGMCC 1.15371</strain>
    </source>
</reference>
<dbReference type="EMBL" id="BMIR01000002">
    <property type="protein sequence ID" value="GGE32144.1"/>
    <property type="molecule type" value="Genomic_DNA"/>
</dbReference>
<reference evidence="1" key="1">
    <citation type="journal article" date="2014" name="Int. J. Syst. Evol. Microbiol.">
        <title>Complete genome sequence of Corynebacterium casei LMG S-19264T (=DSM 44701T), isolated from a smear-ripened cheese.</title>
        <authorList>
            <consortium name="US DOE Joint Genome Institute (JGI-PGF)"/>
            <person name="Walter F."/>
            <person name="Albersmeier A."/>
            <person name="Kalinowski J."/>
            <person name="Ruckert C."/>
        </authorList>
    </citation>
    <scope>NUCLEOTIDE SEQUENCE</scope>
    <source>
        <strain evidence="1">CGMCC 1.15371</strain>
    </source>
</reference>
<evidence type="ECO:0000313" key="1">
    <source>
        <dbReference type="EMBL" id="GGE32144.1"/>
    </source>
</evidence>
<organism evidence="1 2">
    <name type="scientific">Pullulanibacillus camelliae</name>
    <dbReference type="NCBI Taxonomy" id="1707096"/>
    <lineage>
        <taxon>Bacteria</taxon>
        <taxon>Bacillati</taxon>
        <taxon>Bacillota</taxon>
        <taxon>Bacilli</taxon>
        <taxon>Bacillales</taxon>
        <taxon>Sporolactobacillaceae</taxon>
        <taxon>Pullulanibacillus</taxon>
    </lineage>
</organism>
<dbReference type="InterPro" id="IPR036915">
    <property type="entry name" value="Cyclin-like_sf"/>
</dbReference>